<comment type="caution">
    <text evidence="2">The sequence shown here is derived from an EMBL/GenBank/DDBJ whole genome shotgun (WGS) entry which is preliminary data.</text>
</comment>
<evidence type="ECO:0000313" key="3">
    <source>
        <dbReference type="Proteomes" id="UP000287033"/>
    </source>
</evidence>
<proteinExistence type="predicted"/>
<evidence type="ECO:0000313" key="2">
    <source>
        <dbReference type="EMBL" id="GCC46244.1"/>
    </source>
</evidence>
<feature type="compositionally biased region" description="Basic and acidic residues" evidence="1">
    <location>
        <begin position="162"/>
        <end position="185"/>
    </location>
</feature>
<feature type="region of interest" description="Disordered" evidence="1">
    <location>
        <begin position="203"/>
        <end position="242"/>
    </location>
</feature>
<feature type="region of interest" description="Disordered" evidence="1">
    <location>
        <begin position="1"/>
        <end position="79"/>
    </location>
</feature>
<dbReference type="Proteomes" id="UP000287033">
    <property type="component" value="Unassembled WGS sequence"/>
</dbReference>
<feature type="compositionally biased region" description="Acidic residues" evidence="1">
    <location>
        <begin position="150"/>
        <end position="161"/>
    </location>
</feature>
<keyword evidence="3" id="KW-1185">Reference proteome</keyword>
<evidence type="ECO:0000256" key="1">
    <source>
        <dbReference type="SAM" id="MobiDB-lite"/>
    </source>
</evidence>
<dbReference type="AlphaFoldDB" id="A0A401TUC2"/>
<feature type="non-terminal residue" evidence="2">
    <location>
        <position position="1"/>
    </location>
</feature>
<feature type="compositionally biased region" description="Basic and acidic residues" evidence="1">
    <location>
        <begin position="1"/>
        <end position="21"/>
    </location>
</feature>
<feature type="region of interest" description="Disordered" evidence="1">
    <location>
        <begin position="104"/>
        <end position="186"/>
    </location>
</feature>
<dbReference type="EMBL" id="BEZZ01187896">
    <property type="protein sequence ID" value="GCC46244.1"/>
    <property type="molecule type" value="Genomic_DNA"/>
</dbReference>
<organism evidence="2 3">
    <name type="scientific">Chiloscyllium punctatum</name>
    <name type="common">Brownbanded bambooshark</name>
    <name type="synonym">Hemiscyllium punctatum</name>
    <dbReference type="NCBI Taxonomy" id="137246"/>
    <lineage>
        <taxon>Eukaryota</taxon>
        <taxon>Metazoa</taxon>
        <taxon>Chordata</taxon>
        <taxon>Craniata</taxon>
        <taxon>Vertebrata</taxon>
        <taxon>Chondrichthyes</taxon>
        <taxon>Elasmobranchii</taxon>
        <taxon>Galeomorphii</taxon>
        <taxon>Galeoidea</taxon>
        <taxon>Orectolobiformes</taxon>
        <taxon>Hemiscylliidae</taxon>
        <taxon>Chiloscyllium</taxon>
    </lineage>
</organism>
<feature type="compositionally biased region" description="Basic and acidic residues" evidence="1">
    <location>
        <begin position="33"/>
        <end position="61"/>
    </location>
</feature>
<name>A0A401TUC2_CHIPU</name>
<feature type="compositionally biased region" description="Basic and acidic residues" evidence="1">
    <location>
        <begin position="210"/>
        <end position="228"/>
    </location>
</feature>
<feature type="compositionally biased region" description="Basic and acidic residues" evidence="1">
    <location>
        <begin position="69"/>
        <end position="79"/>
    </location>
</feature>
<reference evidence="2 3" key="1">
    <citation type="journal article" date="2018" name="Nat. Ecol. Evol.">
        <title>Shark genomes provide insights into elasmobranch evolution and the origin of vertebrates.</title>
        <authorList>
            <person name="Hara Y"/>
            <person name="Yamaguchi K"/>
            <person name="Onimaru K"/>
            <person name="Kadota M"/>
            <person name="Koyanagi M"/>
            <person name="Keeley SD"/>
            <person name="Tatsumi K"/>
            <person name="Tanaka K"/>
            <person name="Motone F"/>
            <person name="Kageyama Y"/>
            <person name="Nozu R"/>
            <person name="Adachi N"/>
            <person name="Nishimura O"/>
            <person name="Nakagawa R"/>
            <person name="Tanegashima C"/>
            <person name="Kiyatake I"/>
            <person name="Matsumoto R"/>
            <person name="Murakumo K"/>
            <person name="Nishida K"/>
            <person name="Terakita A"/>
            <person name="Kuratani S"/>
            <person name="Sato K"/>
            <person name="Hyodo S Kuraku.S."/>
        </authorList>
    </citation>
    <scope>NUCLEOTIDE SEQUENCE [LARGE SCALE GENOMIC DNA]</scope>
</reference>
<accession>A0A401TUC2</accession>
<sequence>REQKSRPEDQRRLDLEERAALGHDVAPGRRLRRDAGAEERQDRLGQDRGRADISALHDQRRDRVRHQMPPHDLRQARAERDRGLDIGLLARGQHHRAHQACYARDLGDGDRDHHGPDAGARQRDHGDCEQNGRDRHQAVHHAHHHRIDPAEEAGDEADQEPDGDRADGGAEPDYQRDPRAVDDARQQVASIGVGAEQILRARRLQPQRRRQQEWITRRKERREDRHQDDEDETDRCDRDDRR</sequence>
<gene>
    <name evidence="2" type="ORF">chiPu_0030610</name>
</gene>
<feature type="non-terminal residue" evidence="2">
    <location>
        <position position="242"/>
    </location>
</feature>
<protein>
    <submittedName>
        <fullName evidence="2">Uncharacterized protein</fullName>
    </submittedName>
</protein>
<feature type="compositionally biased region" description="Basic and acidic residues" evidence="1">
    <location>
        <begin position="105"/>
        <end position="137"/>
    </location>
</feature>